<evidence type="ECO:0000256" key="6">
    <source>
        <dbReference type="ARBA" id="ARBA00023027"/>
    </source>
</evidence>
<dbReference type="PRINTS" id="PR01434">
    <property type="entry name" value="NADHDHGNASE5"/>
</dbReference>
<proteinExistence type="inferred from homology"/>
<evidence type="ECO:0000256" key="2">
    <source>
        <dbReference type="ARBA" id="ARBA00008200"/>
    </source>
</evidence>
<evidence type="ECO:0000256" key="3">
    <source>
        <dbReference type="ARBA" id="ARBA00022692"/>
    </source>
</evidence>
<keyword evidence="5 8" id="KW-1133">Transmembrane helix</keyword>
<reference evidence="10" key="1">
    <citation type="submission" date="2024-03" db="EMBL/GenBank/DDBJ databases">
        <authorList>
            <consortium name="ELIXIR-Norway"/>
            <consortium name="Elixir Norway"/>
        </authorList>
    </citation>
    <scope>NUCLEOTIDE SEQUENCE</scope>
</reference>
<protein>
    <recommendedName>
        <fullName evidence="9">NADH:quinone oxidoreductase/Mrp antiporter transmembrane domain-containing protein</fullName>
    </recommendedName>
</protein>
<sequence length="196" mass="21509">MHNTSRSTSHQCSLVAKSVQFWLHVWLPDAMEGPTPISGLIRAATIVAAGIFLVARIFPLFQALPPVMGLISWTGAATALLGATITLAQRYIKKGLAYSIMSQLGYMMLALSIDSYKAGLFHVITHTYSRAFLFFESMSIIHSMDPIVGYSPFRAHTTTVNEVNIDSNGEFVGSCSDDGTVIISSLYTDEKEKFDY</sequence>
<accession>A0ABP0ZXZ7</accession>
<dbReference type="InterPro" id="IPR001750">
    <property type="entry name" value="ND/Mrp_TM"/>
</dbReference>
<dbReference type="Pfam" id="PF00361">
    <property type="entry name" value="Proton_antipo_M"/>
    <property type="match status" value="1"/>
</dbReference>
<evidence type="ECO:0000256" key="8">
    <source>
        <dbReference type="SAM" id="Phobius"/>
    </source>
</evidence>
<dbReference type="EMBL" id="CAXHBF010000217">
    <property type="protein sequence ID" value="CAK9855523.1"/>
    <property type="molecule type" value="Genomic_DNA"/>
</dbReference>
<gene>
    <name evidence="10" type="ORF">CSSPJE1EN2_LOCUS25455</name>
</gene>
<dbReference type="PANTHER" id="PTHR42829:SF2">
    <property type="entry name" value="NADH-UBIQUINONE OXIDOREDUCTASE CHAIN 5"/>
    <property type="match status" value="1"/>
</dbReference>
<evidence type="ECO:0000256" key="5">
    <source>
        <dbReference type="ARBA" id="ARBA00022989"/>
    </source>
</evidence>
<evidence type="ECO:0000256" key="4">
    <source>
        <dbReference type="ARBA" id="ARBA00022967"/>
    </source>
</evidence>
<dbReference type="PANTHER" id="PTHR42829">
    <property type="entry name" value="NADH-UBIQUINONE OXIDOREDUCTASE CHAIN 5"/>
    <property type="match status" value="1"/>
</dbReference>
<name>A0ABP0ZXZ7_9BRYO</name>
<keyword evidence="11" id="KW-1185">Reference proteome</keyword>
<feature type="transmembrane region" description="Helical" evidence="8">
    <location>
        <begin position="67"/>
        <end position="88"/>
    </location>
</feature>
<evidence type="ECO:0000256" key="1">
    <source>
        <dbReference type="ARBA" id="ARBA00004141"/>
    </source>
</evidence>
<evidence type="ECO:0000313" key="10">
    <source>
        <dbReference type="EMBL" id="CAK9855523.1"/>
    </source>
</evidence>
<evidence type="ECO:0000256" key="7">
    <source>
        <dbReference type="ARBA" id="ARBA00023136"/>
    </source>
</evidence>
<feature type="domain" description="NADH:quinone oxidoreductase/Mrp antiporter transmembrane" evidence="9">
    <location>
        <begin position="13"/>
        <end position="145"/>
    </location>
</feature>
<evidence type="ECO:0000259" key="9">
    <source>
        <dbReference type="Pfam" id="PF00361"/>
    </source>
</evidence>
<keyword evidence="6" id="KW-0520">NAD</keyword>
<keyword evidence="7 8" id="KW-0472">Membrane</keyword>
<comment type="subcellular location">
    <subcellularLocation>
        <location evidence="1">Membrane</location>
        <topology evidence="1">Multi-pass membrane protein</topology>
    </subcellularLocation>
</comment>
<feature type="transmembrane region" description="Helical" evidence="8">
    <location>
        <begin position="40"/>
        <end position="61"/>
    </location>
</feature>
<evidence type="ECO:0000313" key="11">
    <source>
        <dbReference type="Proteomes" id="UP001497522"/>
    </source>
</evidence>
<comment type="caution">
    <text evidence="10">The sequence shown here is derived from an EMBL/GenBank/DDBJ whole genome shotgun (WGS) entry which is preliminary data.</text>
</comment>
<organism evidence="10 11">
    <name type="scientific">Sphagnum jensenii</name>
    <dbReference type="NCBI Taxonomy" id="128206"/>
    <lineage>
        <taxon>Eukaryota</taxon>
        <taxon>Viridiplantae</taxon>
        <taxon>Streptophyta</taxon>
        <taxon>Embryophyta</taxon>
        <taxon>Bryophyta</taxon>
        <taxon>Sphagnophytina</taxon>
        <taxon>Sphagnopsida</taxon>
        <taxon>Sphagnales</taxon>
        <taxon>Sphagnaceae</taxon>
        <taxon>Sphagnum</taxon>
    </lineage>
</organism>
<dbReference type="InterPro" id="IPR003945">
    <property type="entry name" value="NU5C-like"/>
</dbReference>
<comment type="similarity">
    <text evidence="2">Belongs to the complex I subunit 5 family.</text>
</comment>
<dbReference type="Proteomes" id="UP001497522">
    <property type="component" value="Unassembled WGS sequence"/>
</dbReference>
<keyword evidence="4" id="KW-1278">Translocase</keyword>
<keyword evidence="3 8" id="KW-0812">Transmembrane</keyword>